<feature type="compositionally biased region" description="Basic residues" evidence="4">
    <location>
        <begin position="203"/>
        <end position="214"/>
    </location>
</feature>
<reference evidence="6" key="1">
    <citation type="submission" date="2023-10" db="EMBL/GenBank/DDBJ databases">
        <title>Genome assembly of Pristionchus species.</title>
        <authorList>
            <person name="Yoshida K."/>
            <person name="Sommer R.J."/>
        </authorList>
    </citation>
    <scope>NUCLEOTIDE SEQUENCE</scope>
    <source>
        <strain evidence="6">RS0144</strain>
    </source>
</reference>
<feature type="region of interest" description="Disordered" evidence="4">
    <location>
        <begin position="155"/>
        <end position="214"/>
    </location>
</feature>
<dbReference type="SUPFAM" id="SSF57850">
    <property type="entry name" value="RING/U-box"/>
    <property type="match status" value="1"/>
</dbReference>
<comment type="caution">
    <text evidence="6">The sequence shown here is derived from an EMBL/GenBank/DDBJ whole genome shotgun (WGS) entry which is preliminary data.</text>
</comment>
<gene>
    <name evidence="6" type="ORF">PENTCL1PPCAC_13924</name>
</gene>
<proteinExistence type="predicted"/>
<feature type="non-terminal residue" evidence="6">
    <location>
        <position position="214"/>
    </location>
</feature>
<keyword evidence="1 3" id="KW-0863">Zinc-finger</keyword>
<protein>
    <recommendedName>
        <fullName evidence="5">RING-type domain-containing protein</fullName>
    </recommendedName>
</protein>
<accession>A0AAV5TF20</accession>
<keyword evidence="1 3" id="KW-0479">Metal-binding</keyword>
<keyword evidence="7" id="KW-1185">Reference proteome</keyword>
<evidence type="ECO:0000259" key="5">
    <source>
        <dbReference type="PROSITE" id="PS50089"/>
    </source>
</evidence>
<evidence type="ECO:0000256" key="2">
    <source>
        <dbReference type="ARBA" id="ARBA00022833"/>
    </source>
</evidence>
<evidence type="ECO:0000256" key="3">
    <source>
        <dbReference type="PROSITE-ProRule" id="PRU00175"/>
    </source>
</evidence>
<sequence>QLSNMAFDGDVPRRALVDEIEKCCIYFDPLTSKPISSLSPCLHSLHSECADQWLTSRTKRDDQICPLSRQKVDVVVGTDGVTAPPPDPQGRQEEEVAFIQLVEDEEARARLLAERHRGSPSRLAEILANFHPDSHIVRRHRPYAGWGMMYPANYDDTPRTESTRHRSAAGGVEARRSRMVGGDRDEEEAGSSHVGDTTEPPRRSQRLAAKKRRV</sequence>
<keyword evidence="2" id="KW-0862">Zinc</keyword>
<evidence type="ECO:0000256" key="1">
    <source>
        <dbReference type="ARBA" id="ARBA00022771"/>
    </source>
</evidence>
<evidence type="ECO:0000256" key="4">
    <source>
        <dbReference type="SAM" id="MobiDB-lite"/>
    </source>
</evidence>
<feature type="non-terminal residue" evidence="6">
    <location>
        <position position="1"/>
    </location>
</feature>
<dbReference type="InterPro" id="IPR013083">
    <property type="entry name" value="Znf_RING/FYVE/PHD"/>
</dbReference>
<dbReference type="AlphaFoldDB" id="A0AAV5TF20"/>
<name>A0AAV5TF20_9BILA</name>
<dbReference type="Gene3D" id="3.30.40.10">
    <property type="entry name" value="Zinc/RING finger domain, C3HC4 (zinc finger)"/>
    <property type="match status" value="1"/>
</dbReference>
<organism evidence="6 7">
    <name type="scientific">Pristionchus entomophagus</name>
    <dbReference type="NCBI Taxonomy" id="358040"/>
    <lineage>
        <taxon>Eukaryota</taxon>
        <taxon>Metazoa</taxon>
        <taxon>Ecdysozoa</taxon>
        <taxon>Nematoda</taxon>
        <taxon>Chromadorea</taxon>
        <taxon>Rhabditida</taxon>
        <taxon>Rhabditina</taxon>
        <taxon>Diplogasteromorpha</taxon>
        <taxon>Diplogasteroidea</taxon>
        <taxon>Neodiplogasteridae</taxon>
        <taxon>Pristionchus</taxon>
    </lineage>
</organism>
<dbReference type="PROSITE" id="PS50089">
    <property type="entry name" value="ZF_RING_2"/>
    <property type="match status" value="1"/>
</dbReference>
<dbReference type="GO" id="GO:0008270">
    <property type="term" value="F:zinc ion binding"/>
    <property type="evidence" value="ECO:0007669"/>
    <property type="project" value="UniProtKB-KW"/>
</dbReference>
<feature type="domain" description="RING-type" evidence="5">
    <location>
        <begin position="23"/>
        <end position="69"/>
    </location>
</feature>
<evidence type="ECO:0000313" key="6">
    <source>
        <dbReference type="EMBL" id="GMS91749.1"/>
    </source>
</evidence>
<evidence type="ECO:0000313" key="7">
    <source>
        <dbReference type="Proteomes" id="UP001432027"/>
    </source>
</evidence>
<dbReference type="EMBL" id="BTSX01000004">
    <property type="protein sequence ID" value="GMS91749.1"/>
    <property type="molecule type" value="Genomic_DNA"/>
</dbReference>
<dbReference type="InterPro" id="IPR001841">
    <property type="entry name" value="Znf_RING"/>
</dbReference>
<dbReference type="Proteomes" id="UP001432027">
    <property type="component" value="Unassembled WGS sequence"/>
</dbReference>